<comment type="caution">
    <text evidence="10">Lacks conserved residue(s) required for the propagation of feature annotation.</text>
</comment>
<keyword evidence="7 10" id="KW-0443">Lipid metabolism</keyword>
<accession>A0A2G5BF10</accession>
<dbReference type="GO" id="GO:0005789">
    <property type="term" value="C:endoplasmic reticulum membrane"/>
    <property type="evidence" value="ECO:0007669"/>
    <property type="project" value="TreeGrafter"/>
</dbReference>
<gene>
    <name evidence="11" type="ORF">COEREDRAFT_40489</name>
</gene>
<feature type="transmembrane region" description="Helical" evidence="10">
    <location>
        <begin position="153"/>
        <end position="174"/>
    </location>
</feature>
<dbReference type="PANTHER" id="PTHR11157:SF169">
    <property type="entry name" value="ELONGATION OF FATTY ACIDS PROTEIN"/>
    <property type="match status" value="1"/>
</dbReference>
<keyword evidence="9 10" id="KW-0275">Fatty acid biosynthesis</keyword>
<comment type="catalytic activity">
    <reaction evidence="10">
        <text>an acyl-CoA + malonyl-CoA + H(+) = a 3-oxoacyl-CoA + CO2 + CoA</text>
        <dbReference type="Rhea" id="RHEA:50252"/>
        <dbReference type="ChEBI" id="CHEBI:15378"/>
        <dbReference type="ChEBI" id="CHEBI:16526"/>
        <dbReference type="ChEBI" id="CHEBI:57287"/>
        <dbReference type="ChEBI" id="CHEBI:57384"/>
        <dbReference type="ChEBI" id="CHEBI:58342"/>
        <dbReference type="ChEBI" id="CHEBI:90726"/>
    </reaction>
    <physiologicalReaction direction="left-to-right" evidence="10">
        <dbReference type="Rhea" id="RHEA:50253"/>
    </physiologicalReaction>
</comment>
<feature type="transmembrane region" description="Helical" evidence="10">
    <location>
        <begin position="58"/>
        <end position="79"/>
    </location>
</feature>
<evidence type="ECO:0000256" key="3">
    <source>
        <dbReference type="ARBA" id="ARBA00022679"/>
    </source>
</evidence>
<comment type="similarity">
    <text evidence="10">Belongs to the ELO family.</text>
</comment>
<feature type="transmembrane region" description="Helical" evidence="10">
    <location>
        <begin position="218"/>
        <end position="235"/>
    </location>
</feature>
<dbReference type="GO" id="GO:0034625">
    <property type="term" value="P:fatty acid elongation, monounsaturated fatty acid"/>
    <property type="evidence" value="ECO:0007669"/>
    <property type="project" value="TreeGrafter"/>
</dbReference>
<protein>
    <recommendedName>
        <fullName evidence="10">Elongation of fatty acids protein</fullName>
        <ecNumber evidence="10">2.3.1.-</ecNumber>
    </recommendedName>
</protein>
<evidence type="ECO:0000256" key="1">
    <source>
        <dbReference type="ARBA" id="ARBA00004141"/>
    </source>
</evidence>
<dbReference type="Proteomes" id="UP000242474">
    <property type="component" value="Unassembled WGS sequence"/>
</dbReference>
<evidence type="ECO:0000256" key="2">
    <source>
        <dbReference type="ARBA" id="ARBA00022516"/>
    </source>
</evidence>
<keyword evidence="6 10" id="KW-1133">Transmembrane helix</keyword>
<dbReference type="PANTHER" id="PTHR11157">
    <property type="entry name" value="FATTY ACID ACYL TRANSFERASE-RELATED"/>
    <property type="match status" value="1"/>
</dbReference>
<dbReference type="OrthoDB" id="10259681at2759"/>
<evidence type="ECO:0000256" key="4">
    <source>
        <dbReference type="ARBA" id="ARBA00022692"/>
    </source>
</evidence>
<keyword evidence="8 10" id="KW-0472">Membrane</keyword>
<dbReference type="GO" id="GO:0042761">
    <property type="term" value="P:very long-chain fatty acid biosynthetic process"/>
    <property type="evidence" value="ECO:0007669"/>
    <property type="project" value="TreeGrafter"/>
</dbReference>
<feature type="transmembrane region" description="Helical" evidence="10">
    <location>
        <begin position="186"/>
        <end position="206"/>
    </location>
</feature>
<evidence type="ECO:0000313" key="12">
    <source>
        <dbReference type="Proteomes" id="UP000242474"/>
    </source>
</evidence>
<keyword evidence="3 10" id="KW-0808">Transferase</keyword>
<reference evidence="11 12" key="1">
    <citation type="journal article" date="2015" name="Genome Biol. Evol.">
        <title>Phylogenomic analyses indicate that early fungi evolved digesting cell walls of algal ancestors of land plants.</title>
        <authorList>
            <person name="Chang Y."/>
            <person name="Wang S."/>
            <person name="Sekimoto S."/>
            <person name="Aerts A.L."/>
            <person name="Choi C."/>
            <person name="Clum A."/>
            <person name="LaButti K.M."/>
            <person name="Lindquist E.A."/>
            <person name="Yee Ngan C."/>
            <person name="Ohm R.A."/>
            <person name="Salamov A.A."/>
            <person name="Grigoriev I.V."/>
            <person name="Spatafora J.W."/>
            <person name="Berbee M.L."/>
        </authorList>
    </citation>
    <scope>NUCLEOTIDE SEQUENCE [LARGE SCALE GENOMIC DNA]</scope>
    <source>
        <strain evidence="11 12">NRRL 1564</strain>
    </source>
</reference>
<comment type="subcellular location">
    <subcellularLocation>
        <location evidence="1">Membrane</location>
        <topology evidence="1">Multi-pass membrane protein</topology>
    </subcellularLocation>
</comment>
<evidence type="ECO:0000256" key="5">
    <source>
        <dbReference type="ARBA" id="ARBA00022832"/>
    </source>
</evidence>
<sequence length="254" mass="28499">MKPLVPLVGVCTYIASVKIWEQRNLRLARSSAKTNISGKIASPNSGINLKPFIIAHNLILAAYSIWTFVSYFPAVIQAISDHGLKDGFCDSSRVLWDGALLEHGFIFYLSKYYEFIDTAIILAKGRPAGRLQTFHHAGAVSIMWLGNYIQSPYLSFFVFENSLIHSLMYTYYTLTAMGIKPPGKKMLTGLQIAQFYIALSAGIIYAVLPACQNNAQRLFTYLFIGYIVELIRLFTEFARKTYGKLPAAVIKKQN</sequence>
<proteinExistence type="inferred from homology"/>
<organism evidence="11 12">
    <name type="scientific">Coemansia reversa (strain ATCC 12441 / NRRL 1564)</name>
    <dbReference type="NCBI Taxonomy" id="763665"/>
    <lineage>
        <taxon>Eukaryota</taxon>
        <taxon>Fungi</taxon>
        <taxon>Fungi incertae sedis</taxon>
        <taxon>Zoopagomycota</taxon>
        <taxon>Kickxellomycotina</taxon>
        <taxon>Kickxellomycetes</taxon>
        <taxon>Kickxellales</taxon>
        <taxon>Kickxellaceae</taxon>
        <taxon>Coemansia</taxon>
    </lineage>
</organism>
<dbReference type="EC" id="2.3.1.-" evidence="10"/>
<dbReference type="GO" id="GO:0030148">
    <property type="term" value="P:sphingolipid biosynthetic process"/>
    <property type="evidence" value="ECO:0007669"/>
    <property type="project" value="TreeGrafter"/>
</dbReference>
<keyword evidence="2 10" id="KW-0444">Lipid biosynthesis</keyword>
<keyword evidence="5 10" id="KW-0276">Fatty acid metabolism</keyword>
<dbReference type="EMBL" id="KZ303493">
    <property type="protein sequence ID" value="PIA17599.1"/>
    <property type="molecule type" value="Genomic_DNA"/>
</dbReference>
<dbReference type="STRING" id="763665.A0A2G5BF10"/>
<keyword evidence="12" id="KW-1185">Reference proteome</keyword>
<dbReference type="GO" id="GO:0019367">
    <property type="term" value="P:fatty acid elongation, saturated fatty acid"/>
    <property type="evidence" value="ECO:0007669"/>
    <property type="project" value="TreeGrafter"/>
</dbReference>
<evidence type="ECO:0000256" key="10">
    <source>
        <dbReference type="RuleBase" id="RU361115"/>
    </source>
</evidence>
<dbReference type="InterPro" id="IPR002076">
    <property type="entry name" value="ELO_fam"/>
</dbReference>
<evidence type="ECO:0000256" key="8">
    <source>
        <dbReference type="ARBA" id="ARBA00023136"/>
    </source>
</evidence>
<dbReference type="GO" id="GO:0009922">
    <property type="term" value="F:fatty acid elongase activity"/>
    <property type="evidence" value="ECO:0007669"/>
    <property type="project" value="InterPro"/>
</dbReference>
<dbReference type="GO" id="GO:0034626">
    <property type="term" value="P:fatty acid elongation, polyunsaturated fatty acid"/>
    <property type="evidence" value="ECO:0007669"/>
    <property type="project" value="TreeGrafter"/>
</dbReference>
<evidence type="ECO:0000256" key="6">
    <source>
        <dbReference type="ARBA" id="ARBA00022989"/>
    </source>
</evidence>
<evidence type="ECO:0000313" key="11">
    <source>
        <dbReference type="EMBL" id="PIA17599.1"/>
    </source>
</evidence>
<dbReference type="AlphaFoldDB" id="A0A2G5BF10"/>
<evidence type="ECO:0000256" key="7">
    <source>
        <dbReference type="ARBA" id="ARBA00023098"/>
    </source>
</evidence>
<keyword evidence="4 10" id="KW-0812">Transmembrane</keyword>
<name>A0A2G5BF10_COERN</name>
<dbReference type="Pfam" id="PF01151">
    <property type="entry name" value="ELO"/>
    <property type="match status" value="1"/>
</dbReference>
<evidence type="ECO:0000256" key="9">
    <source>
        <dbReference type="ARBA" id="ARBA00023160"/>
    </source>
</evidence>